<accession>A0A1I7IIG8</accession>
<evidence type="ECO:0000313" key="1">
    <source>
        <dbReference type="EMBL" id="SFU72728.1"/>
    </source>
</evidence>
<keyword evidence="2" id="KW-1185">Reference proteome</keyword>
<dbReference type="STRING" id="392015.SAMN05421543_106240"/>
<gene>
    <name evidence="1" type="ORF">SAMN05421543_106240</name>
</gene>
<dbReference type="AlphaFoldDB" id="A0A1I7IIG8"/>
<dbReference type="EMBL" id="FPBV01000006">
    <property type="protein sequence ID" value="SFU72728.1"/>
    <property type="molecule type" value="Genomic_DNA"/>
</dbReference>
<proteinExistence type="predicted"/>
<organism evidence="1 2">
    <name type="scientific">Alicyclobacillus macrosporangiidus</name>
    <dbReference type="NCBI Taxonomy" id="392015"/>
    <lineage>
        <taxon>Bacteria</taxon>
        <taxon>Bacillati</taxon>
        <taxon>Bacillota</taxon>
        <taxon>Bacilli</taxon>
        <taxon>Bacillales</taxon>
        <taxon>Alicyclobacillaceae</taxon>
        <taxon>Alicyclobacillus</taxon>
    </lineage>
</organism>
<name>A0A1I7IIG8_9BACL</name>
<protein>
    <submittedName>
        <fullName evidence="1">Uncharacterized protein</fullName>
    </submittedName>
</protein>
<reference evidence="2" key="1">
    <citation type="submission" date="2016-10" db="EMBL/GenBank/DDBJ databases">
        <authorList>
            <person name="Varghese N."/>
        </authorList>
    </citation>
    <scope>NUCLEOTIDE SEQUENCE [LARGE SCALE GENOMIC DNA]</scope>
    <source>
        <strain evidence="2">DSM 17980</strain>
    </source>
</reference>
<sequence>MCGLGSDMGKIGGESGQKSYVSNLAFFLEAGI</sequence>
<dbReference type="Proteomes" id="UP000183508">
    <property type="component" value="Unassembled WGS sequence"/>
</dbReference>
<evidence type="ECO:0000313" key="2">
    <source>
        <dbReference type="Proteomes" id="UP000183508"/>
    </source>
</evidence>